<name>A0A6M8HPQ7_9PROT</name>
<protein>
    <submittedName>
        <fullName evidence="1">Uncharacterized protein</fullName>
    </submittedName>
</protein>
<evidence type="ECO:0000313" key="2">
    <source>
        <dbReference type="Proteomes" id="UP000500767"/>
    </source>
</evidence>
<dbReference type="AlphaFoldDB" id="A0A6M8HPQ7"/>
<accession>A0A6M8HPQ7</accession>
<gene>
    <name evidence="1" type="ORF">HN018_10805</name>
</gene>
<evidence type="ECO:0000313" key="1">
    <source>
        <dbReference type="EMBL" id="QKE90459.1"/>
    </source>
</evidence>
<dbReference type="KEGG" id="lck:HN018_10805"/>
<keyword evidence="2" id="KW-1185">Reference proteome</keyword>
<dbReference type="Proteomes" id="UP000500767">
    <property type="component" value="Chromosome"/>
</dbReference>
<reference evidence="1 2" key="1">
    <citation type="journal article" date="2014" name="World J. Microbiol. Biotechnol.">
        <title>Biodiversity and physiological characteristics of Antarctic and Arctic lichens-associated bacteria.</title>
        <authorList>
            <person name="Lee Y.M."/>
            <person name="Kim E.H."/>
            <person name="Lee H.K."/>
            <person name="Hong S.G."/>
        </authorList>
    </citation>
    <scope>NUCLEOTIDE SEQUENCE [LARGE SCALE GENOMIC DNA]</scope>
    <source>
        <strain evidence="1 2">PAMC 26569</strain>
    </source>
</reference>
<proteinExistence type="predicted"/>
<sequence length="301" mass="30061">MSGILGSLGGGVELLVGSPAPLIIGDLLLQGHEVPARISIGGAQAVTIHRLPGGGRIIDAMGSDQGVIAWRGLFTGPDAARRARALDFMRQQGSQRIVSFGDYTFNVVIVHYQYDYENRGAVISYRIRCEIVPDPAGNGTGANDLAFALQGDFSIGLDVLQTGIASASSFATLGGRSGDARLAALAGTLGTVAAGLEATAQAVDAASTGPANAYGPIQANLGIPGLALQAVISGSAIGVAASPDVPLSFASASALAVATGEAAMLAAAVRGGGHLNRINANLATANAATAGTRVSEPLVHA</sequence>
<dbReference type="EMBL" id="CP053708">
    <property type="protein sequence ID" value="QKE90459.1"/>
    <property type="molecule type" value="Genomic_DNA"/>
</dbReference>
<organism evidence="1 2">
    <name type="scientific">Lichenicola cladoniae</name>
    <dbReference type="NCBI Taxonomy" id="1484109"/>
    <lineage>
        <taxon>Bacteria</taxon>
        <taxon>Pseudomonadati</taxon>
        <taxon>Pseudomonadota</taxon>
        <taxon>Alphaproteobacteria</taxon>
        <taxon>Acetobacterales</taxon>
        <taxon>Acetobacteraceae</taxon>
        <taxon>Lichenicola</taxon>
    </lineage>
</organism>
<dbReference type="RefSeq" id="WP_171835408.1">
    <property type="nucleotide sequence ID" value="NZ_CP053708.1"/>
</dbReference>